<name>A0AA86T311_9BACT</name>
<reference evidence="2" key="1">
    <citation type="submission" date="2022-10" db="EMBL/GenBank/DDBJ databases">
        <authorList>
            <person name="Koch H."/>
        </authorList>
    </citation>
    <scope>NUCLEOTIDE SEQUENCE</scope>
    <source>
        <strain evidence="2">DNF</strain>
    </source>
</reference>
<feature type="region of interest" description="Disordered" evidence="1">
    <location>
        <begin position="291"/>
        <end position="312"/>
    </location>
</feature>
<dbReference type="RefSeq" id="WP_289267742.1">
    <property type="nucleotide sequence ID" value="NZ_OX365700.1"/>
</dbReference>
<evidence type="ECO:0000313" key="3">
    <source>
        <dbReference type="Proteomes" id="UP001179121"/>
    </source>
</evidence>
<keyword evidence="3" id="KW-1185">Reference proteome</keyword>
<proteinExistence type="predicted"/>
<dbReference type="EMBL" id="OX365700">
    <property type="protein sequence ID" value="CAI4030771.1"/>
    <property type="molecule type" value="Genomic_DNA"/>
</dbReference>
<protein>
    <submittedName>
        <fullName evidence="2">Uncharacterized protein</fullName>
    </submittedName>
</protein>
<organism evidence="2 3">
    <name type="scientific">Nitrospira tepida</name>
    <dbReference type="NCBI Taxonomy" id="2973512"/>
    <lineage>
        <taxon>Bacteria</taxon>
        <taxon>Pseudomonadati</taxon>
        <taxon>Nitrospirota</taxon>
        <taxon>Nitrospiria</taxon>
        <taxon>Nitrospirales</taxon>
        <taxon>Nitrospiraceae</taxon>
        <taxon>Nitrospira</taxon>
    </lineage>
</organism>
<sequence>MNAVQEANSGLSLLITSSEEFDRAMVEALPELLDRATQHTKRFLKETGQWVNDTTHEKLALRWGYELVERFIVCGRAEVPCRPLFLLESQIAKYFSQPQPLCYHPDLLSPLGRFLDGLASRAVVSRDALMALFYHVYGLRQGQVVRLLGFGSAESQRVYKNFERWRQTGWQRTLEEVGLDESDLTEIEENKRRDPEAFNLEGRRLLRILQAHYRKSEPDHYPCLSRERWQELFRQDFGHDYRVWHLAFCHECLAEVGRMRYDTVDSTTQIAMDLQIRPLHKTGVIGVLMGTRGGHGHHGTGRISQRVSTTTA</sequence>
<evidence type="ECO:0000256" key="1">
    <source>
        <dbReference type="SAM" id="MobiDB-lite"/>
    </source>
</evidence>
<gene>
    <name evidence="2" type="ORF">DNFV4_01201</name>
</gene>
<dbReference type="KEGG" id="nti:DNFV4_01201"/>
<feature type="compositionally biased region" description="Polar residues" evidence="1">
    <location>
        <begin position="303"/>
        <end position="312"/>
    </location>
</feature>
<accession>A0AA86T311</accession>
<dbReference type="AlphaFoldDB" id="A0AA86T311"/>
<dbReference type="Proteomes" id="UP001179121">
    <property type="component" value="Chromosome"/>
</dbReference>
<evidence type="ECO:0000313" key="2">
    <source>
        <dbReference type="EMBL" id="CAI4030771.1"/>
    </source>
</evidence>